<dbReference type="Gene3D" id="1.20.1250.20">
    <property type="entry name" value="MFS general substrate transporter like domains"/>
    <property type="match status" value="1"/>
</dbReference>
<dbReference type="InterPro" id="IPR011701">
    <property type="entry name" value="MFS"/>
</dbReference>
<keyword evidence="5 6" id="KW-0472">Membrane</keyword>
<dbReference type="SUPFAM" id="SSF103473">
    <property type="entry name" value="MFS general substrate transporter"/>
    <property type="match status" value="1"/>
</dbReference>
<sequence>MSTRKLFWILFGLNLLNYIDRQVLYSVFPLLQTDLALTDLQLGSLASVFIVVYMCYAPLVGYFADRTPRPRWIATSALMWSAATLFCAAAKNFFSLLFARAFIGIGEGGFTAIAQPFLAEKYPQEKRATALALFGLALPAGSALGYLLGGLIGQHWGWKAAFMLAGIPGVFLGLWAGVGLKDERRELQTKEEKPKLTDYLALLKNKPFLFICLAHAMITFIIGGLSAWMPTYLHRYLDMSVAQAGTVFGALVVVCGAIGTFTGGKLADLLLKKTGKAYFWVMGLSLVGLLAPAWIGIQTQNFYTAIASFGLAVICLFLPTGPISAAIVSSTRTKVHSMAFAVNIFIIHALGDAFSPILVGRISDGWTLKIAVLCCCLAAVPGLLFTWLAACLERRDPRENLS</sequence>
<feature type="transmembrane region" description="Helical" evidence="6">
    <location>
        <begin position="45"/>
        <end position="64"/>
    </location>
</feature>
<dbReference type="Pfam" id="PF07690">
    <property type="entry name" value="MFS_1"/>
    <property type="match status" value="1"/>
</dbReference>
<dbReference type="PANTHER" id="PTHR23505">
    <property type="entry name" value="SPINSTER"/>
    <property type="match status" value="1"/>
</dbReference>
<feature type="domain" description="Major facilitator superfamily (MFS) profile" evidence="7">
    <location>
        <begin position="6"/>
        <end position="394"/>
    </location>
</feature>
<dbReference type="InterPro" id="IPR044770">
    <property type="entry name" value="MFS_spinster-like"/>
</dbReference>
<gene>
    <name evidence="8" type="ORF">E7027_01565</name>
</gene>
<evidence type="ECO:0000256" key="4">
    <source>
        <dbReference type="ARBA" id="ARBA00022989"/>
    </source>
</evidence>
<dbReference type="InterPro" id="IPR020846">
    <property type="entry name" value="MFS_dom"/>
</dbReference>
<feature type="transmembrane region" description="Helical" evidence="6">
    <location>
        <begin position="208"/>
        <end position="229"/>
    </location>
</feature>
<evidence type="ECO:0000313" key="8">
    <source>
        <dbReference type="EMBL" id="MBE6420823.1"/>
    </source>
</evidence>
<dbReference type="CDD" id="cd17328">
    <property type="entry name" value="MFS_spinster_like"/>
    <property type="match status" value="1"/>
</dbReference>
<evidence type="ECO:0000259" key="7">
    <source>
        <dbReference type="PROSITE" id="PS50850"/>
    </source>
</evidence>
<dbReference type="EMBL" id="SUVG01000002">
    <property type="protein sequence ID" value="MBE6420823.1"/>
    <property type="molecule type" value="Genomic_DNA"/>
</dbReference>
<feature type="transmembrane region" description="Helical" evidence="6">
    <location>
        <begin position="71"/>
        <end position="91"/>
    </location>
</feature>
<feature type="transmembrane region" description="Helical" evidence="6">
    <location>
        <begin position="130"/>
        <end position="148"/>
    </location>
</feature>
<organism evidence="8 9">
    <name type="scientific">Candidatus Avelusimicrobium gallicola</name>
    <dbReference type="NCBI Taxonomy" id="2562704"/>
    <lineage>
        <taxon>Bacteria</taxon>
        <taxon>Pseudomonadati</taxon>
        <taxon>Elusimicrobiota</taxon>
        <taxon>Elusimicrobia</taxon>
        <taxon>Elusimicrobiales</taxon>
        <taxon>Elusimicrobiaceae</taxon>
        <taxon>Candidatus Avelusimicrobium</taxon>
    </lineage>
</organism>
<reference evidence="8" key="1">
    <citation type="submission" date="2019-04" db="EMBL/GenBank/DDBJ databases">
        <title>Evolution of Biomass-Degrading Anaerobic Consortia Revealed by Metagenomics.</title>
        <authorList>
            <person name="Peng X."/>
        </authorList>
    </citation>
    <scope>NUCLEOTIDE SEQUENCE</scope>
    <source>
        <strain evidence="8">SIG66</strain>
    </source>
</reference>
<feature type="transmembrane region" description="Helical" evidence="6">
    <location>
        <begin position="241"/>
        <end position="266"/>
    </location>
</feature>
<evidence type="ECO:0000256" key="5">
    <source>
        <dbReference type="ARBA" id="ARBA00023136"/>
    </source>
</evidence>
<keyword evidence="4 6" id="KW-1133">Transmembrane helix</keyword>
<evidence type="ECO:0000256" key="6">
    <source>
        <dbReference type="SAM" id="Phobius"/>
    </source>
</evidence>
<feature type="transmembrane region" description="Helical" evidence="6">
    <location>
        <begin position="97"/>
        <end position="118"/>
    </location>
</feature>
<dbReference type="InterPro" id="IPR036259">
    <property type="entry name" value="MFS_trans_sf"/>
</dbReference>
<dbReference type="PROSITE" id="PS50850">
    <property type="entry name" value="MFS"/>
    <property type="match status" value="1"/>
</dbReference>
<evidence type="ECO:0000313" key="9">
    <source>
        <dbReference type="Proteomes" id="UP000725649"/>
    </source>
</evidence>
<dbReference type="InterPro" id="IPR005829">
    <property type="entry name" value="Sugar_transporter_CS"/>
</dbReference>
<feature type="transmembrane region" description="Helical" evidence="6">
    <location>
        <begin position="370"/>
        <end position="392"/>
    </location>
</feature>
<dbReference type="GO" id="GO:0022857">
    <property type="term" value="F:transmembrane transporter activity"/>
    <property type="evidence" value="ECO:0007669"/>
    <property type="project" value="InterPro"/>
</dbReference>
<protein>
    <submittedName>
        <fullName evidence="8">MFS transporter</fullName>
    </submittedName>
</protein>
<feature type="transmembrane region" description="Helical" evidence="6">
    <location>
        <begin position="160"/>
        <end position="180"/>
    </location>
</feature>
<dbReference type="Proteomes" id="UP000725649">
    <property type="component" value="Unassembled WGS sequence"/>
</dbReference>
<feature type="transmembrane region" description="Helical" evidence="6">
    <location>
        <begin position="278"/>
        <end position="297"/>
    </location>
</feature>
<evidence type="ECO:0000256" key="3">
    <source>
        <dbReference type="ARBA" id="ARBA00022692"/>
    </source>
</evidence>
<dbReference type="GO" id="GO:0016020">
    <property type="term" value="C:membrane"/>
    <property type="evidence" value="ECO:0007669"/>
    <property type="project" value="UniProtKB-SubCell"/>
</dbReference>
<feature type="transmembrane region" description="Helical" evidence="6">
    <location>
        <begin position="340"/>
        <end position="358"/>
    </location>
</feature>
<comment type="subcellular location">
    <subcellularLocation>
        <location evidence="1">Membrane</location>
        <topology evidence="1">Multi-pass membrane protein</topology>
    </subcellularLocation>
</comment>
<evidence type="ECO:0000256" key="2">
    <source>
        <dbReference type="ARBA" id="ARBA00022448"/>
    </source>
</evidence>
<feature type="transmembrane region" description="Helical" evidence="6">
    <location>
        <begin position="303"/>
        <end position="328"/>
    </location>
</feature>
<dbReference type="PANTHER" id="PTHR23505:SF79">
    <property type="entry name" value="PROTEIN SPINSTER"/>
    <property type="match status" value="1"/>
</dbReference>
<accession>A0A928HEL8</accession>
<evidence type="ECO:0000256" key="1">
    <source>
        <dbReference type="ARBA" id="ARBA00004141"/>
    </source>
</evidence>
<dbReference type="AlphaFoldDB" id="A0A928HEL8"/>
<keyword evidence="2" id="KW-0813">Transport</keyword>
<proteinExistence type="predicted"/>
<comment type="caution">
    <text evidence="8">The sequence shown here is derived from an EMBL/GenBank/DDBJ whole genome shotgun (WGS) entry which is preliminary data.</text>
</comment>
<name>A0A928HEL8_9BACT</name>
<keyword evidence="3 6" id="KW-0812">Transmembrane</keyword>
<dbReference type="PROSITE" id="PS00217">
    <property type="entry name" value="SUGAR_TRANSPORT_2"/>
    <property type="match status" value="1"/>
</dbReference>